<dbReference type="InterPro" id="IPR050709">
    <property type="entry name" value="Biotin_Carboxyl_Carrier/Decarb"/>
</dbReference>
<dbReference type="FunFam" id="2.40.50.100:FF:000003">
    <property type="entry name" value="Acetyl-CoA carboxylase biotin carboxyl carrier protein"/>
    <property type="match status" value="1"/>
</dbReference>
<accession>A0A7T7CE51</accession>
<sequence length="70" mass="7730">MEIKSPMGGNMWKIEVKEGDKVEVGQVVAILESMKMEIPVEAEKDGTVSSITASEGDFIQEDDIVMKIEE</sequence>
<evidence type="ECO:0000259" key="2">
    <source>
        <dbReference type="PROSITE" id="PS50968"/>
    </source>
</evidence>
<dbReference type="Pfam" id="PF00364">
    <property type="entry name" value="Biotin_lipoyl"/>
    <property type="match status" value="1"/>
</dbReference>
<dbReference type="Proteomes" id="UP000595349">
    <property type="component" value="Chromosome"/>
</dbReference>
<evidence type="ECO:0000313" key="4">
    <source>
        <dbReference type="Proteomes" id="UP000595349"/>
    </source>
</evidence>
<protein>
    <submittedName>
        <fullName evidence="3">Biotin/lipoyl-binding carrier protein</fullName>
    </submittedName>
</protein>
<dbReference type="NCBIfam" id="NF004547">
    <property type="entry name" value="PRK05889.1"/>
    <property type="match status" value="1"/>
</dbReference>
<dbReference type="RefSeq" id="WP_200087182.1">
    <property type="nucleotide sequence ID" value="NZ_CP054706.1"/>
</dbReference>
<dbReference type="InterPro" id="IPR000089">
    <property type="entry name" value="Biotin_lipoyl"/>
</dbReference>
<keyword evidence="1" id="KW-0092">Biotin</keyword>
<dbReference type="KEGG" id="scib:HUG20_01420"/>
<keyword evidence="4" id="KW-1185">Reference proteome</keyword>
<gene>
    <name evidence="3" type="ORF">HUG20_01420</name>
</gene>
<evidence type="ECO:0000313" key="3">
    <source>
        <dbReference type="EMBL" id="QQK78689.1"/>
    </source>
</evidence>
<dbReference type="SUPFAM" id="SSF51230">
    <property type="entry name" value="Single hybrid motif"/>
    <property type="match status" value="1"/>
</dbReference>
<evidence type="ECO:0000256" key="1">
    <source>
        <dbReference type="ARBA" id="ARBA00023267"/>
    </source>
</evidence>
<dbReference type="EMBL" id="CP054706">
    <property type="protein sequence ID" value="QQK78689.1"/>
    <property type="molecule type" value="Genomic_DNA"/>
</dbReference>
<dbReference type="CDD" id="cd06850">
    <property type="entry name" value="biotinyl_domain"/>
    <property type="match status" value="1"/>
</dbReference>
<reference evidence="3 4" key="1">
    <citation type="submission" date="2020-06" db="EMBL/GenBank/DDBJ databases">
        <title>Genomic analysis of Salicibibacter sp. NKC21-4.</title>
        <authorList>
            <person name="Oh Y.J."/>
        </authorList>
    </citation>
    <scope>NUCLEOTIDE SEQUENCE [LARGE SCALE GENOMIC DNA]</scope>
    <source>
        <strain evidence="3 4">NKC21-4</strain>
    </source>
</reference>
<dbReference type="AlphaFoldDB" id="A0A7T7CE51"/>
<dbReference type="PANTHER" id="PTHR45266">
    <property type="entry name" value="OXALOACETATE DECARBOXYLASE ALPHA CHAIN"/>
    <property type="match status" value="1"/>
</dbReference>
<dbReference type="PROSITE" id="PS50968">
    <property type="entry name" value="BIOTINYL_LIPOYL"/>
    <property type="match status" value="1"/>
</dbReference>
<organism evidence="3 4">
    <name type="scientific">Salicibibacter cibi</name>
    <dbReference type="NCBI Taxonomy" id="2743001"/>
    <lineage>
        <taxon>Bacteria</taxon>
        <taxon>Bacillati</taxon>
        <taxon>Bacillota</taxon>
        <taxon>Bacilli</taxon>
        <taxon>Bacillales</taxon>
        <taxon>Bacillaceae</taxon>
        <taxon>Salicibibacter</taxon>
    </lineage>
</organism>
<dbReference type="Gene3D" id="2.40.50.100">
    <property type="match status" value="1"/>
</dbReference>
<dbReference type="InterPro" id="IPR011053">
    <property type="entry name" value="Single_hybrid_motif"/>
</dbReference>
<name>A0A7T7CE51_9BACI</name>
<dbReference type="PANTHER" id="PTHR45266:SF3">
    <property type="entry name" value="OXALOACETATE DECARBOXYLASE ALPHA CHAIN"/>
    <property type="match status" value="1"/>
</dbReference>
<feature type="domain" description="Lipoyl-binding" evidence="2">
    <location>
        <begin position="1"/>
        <end position="69"/>
    </location>
</feature>
<proteinExistence type="predicted"/>